<dbReference type="PROSITE" id="PS01359">
    <property type="entry name" value="ZF_PHD_1"/>
    <property type="match status" value="1"/>
</dbReference>
<dbReference type="PROSITE" id="PS50016">
    <property type="entry name" value="ZF_PHD_2"/>
    <property type="match status" value="1"/>
</dbReference>
<proteinExistence type="inferred from homology"/>
<comment type="similarity">
    <text evidence="2">Belongs to the ING family.</text>
</comment>
<dbReference type="InterPro" id="IPR028651">
    <property type="entry name" value="ING_fam"/>
</dbReference>
<dbReference type="Ensembl" id="ENSSFAT00005051888.1">
    <property type="protein sequence ID" value="ENSSFAP00005050256.1"/>
    <property type="gene ID" value="ENSSFAG00005024256.1"/>
</dbReference>
<feature type="binding site" evidence="7">
    <location>
        <position position="48"/>
    </location>
    <ligand>
        <name>Zn(2+)</name>
        <dbReference type="ChEBI" id="CHEBI:29105"/>
        <label>2</label>
    </ligand>
</feature>
<dbReference type="GO" id="GO:0005634">
    <property type="term" value="C:nucleus"/>
    <property type="evidence" value="ECO:0007669"/>
    <property type="project" value="UniProtKB-SubCell"/>
</dbReference>
<reference evidence="10" key="2">
    <citation type="submission" date="2025-09" db="UniProtKB">
        <authorList>
            <consortium name="Ensembl"/>
        </authorList>
    </citation>
    <scope>IDENTIFICATION</scope>
</reference>
<dbReference type="InterPro" id="IPR019786">
    <property type="entry name" value="Zinc_finger_PHD-type_CS"/>
</dbReference>
<evidence type="ECO:0000313" key="10">
    <source>
        <dbReference type="Ensembl" id="ENSSFAP00005050256.1"/>
    </source>
</evidence>
<dbReference type="InterPro" id="IPR013083">
    <property type="entry name" value="Znf_RING/FYVE/PHD"/>
</dbReference>
<feature type="binding site" evidence="7">
    <location>
        <position position="43"/>
    </location>
    <ligand>
        <name>Zn(2+)</name>
        <dbReference type="ChEBI" id="CHEBI:29105"/>
        <label>2</label>
    </ligand>
</feature>
<evidence type="ECO:0000313" key="11">
    <source>
        <dbReference type="Proteomes" id="UP000472267"/>
    </source>
</evidence>
<dbReference type="Proteomes" id="UP000472267">
    <property type="component" value="Unassembled WGS sequence"/>
</dbReference>
<keyword evidence="5 7" id="KW-0862">Zinc</keyword>
<evidence type="ECO:0000256" key="7">
    <source>
        <dbReference type="PIRSR" id="PIRSR628651-51"/>
    </source>
</evidence>
<evidence type="ECO:0000256" key="1">
    <source>
        <dbReference type="ARBA" id="ARBA00004123"/>
    </source>
</evidence>
<evidence type="ECO:0000256" key="3">
    <source>
        <dbReference type="ARBA" id="ARBA00022723"/>
    </source>
</evidence>
<dbReference type="GO" id="GO:0008270">
    <property type="term" value="F:zinc ion binding"/>
    <property type="evidence" value="ECO:0007669"/>
    <property type="project" value="UniProtKB-KW"/>
</dbReference>
<comment type="subcellular location">
    <subcellularLocation>
        <location evidence="1">Nucleus</location>
    </subcellularLocation>
</comment>
<keyword evidence="11" id="KW-1185">Reference proteome</keyword>
<name>A0A672J7U1_SALFA</name>
<dbReference type="InterPro" id="IPR011011">
    <property type="entry name" value="Znf_FYVE_PHD"/>
</dbReference>
<feature type="binding site" evidence="7">
    <location>
        <position position="54"/>
    </location>
    <ligand>
        <name>Zn(2+)</name>
        <dbReference type="ChEBI" id="CHEBI:29105"/>
        <label>1</label>
    </ligand>
</feature>
<dbReference type="SUPFAM" id="SSF57903">
    <property type="entry name" value="FYVE/PHD zinc finger"/>
    <property type="match status" value="1"/>
</dbReference>
<dbReference type="InParanoid" id="A0A672J7U1"/>
<dbReference type="InterPro" id="IPR001965">
    <property type="entry name" value="Znf_PHD"/>
</dbReference>
<evidence type="ECO:0000256" key="2">
    <source>
        <dbReference type="ARBA" id="ARBA00010210"/>
    </source>
</evidence>
<feature type="domain" description="PHD-type" evidence="9">
    <location>
        <begin position="27"/>
        <end position="76"/>
    </location>
</feature>
<accession>A0A672J7U1</accession>
<feature type="binding site" evidence="7">
    <location>
        <position position="32"/>
    </location>
    <ligand>
        <name>Zn(2+)</name>
        <dbReference type="ChEBI" id="CHEBI:29105"/>
        <label>1</label>
    </ligand>
</feature>
<keyword evidence="6" id="KW-0539">Nucleus</keyword>
<organism evidence="10 11">
    <name type="scientific">Salarias fasciatus</name>
    <name type="common">Jewelled blenny</name>
    <name type="synonym">Blennius fasciatus</name>
    <dbReference type="NCBI Taxonomy" id="181472"/>
    <lineage>
        <taxon>Eukaryota</taxon>
        <taxon>Metazoa</taxon>
        <taxon>Chordata</taxon>
        <taxon>Craniata</taxon>
        <taxon>Vertebrata</taxon>
        <taxon>Euteleostomi</taxon>
        <taxon>Actinopterygii</taxon>
        <taxon>Neopterygii</taxon>
        <taxon>Teleostei</taxon>
        <taxon>Neoteleostei</taxon>
        <taxon>Acanthomorphata</taxon>
        <taxon>Ovalentaria</taxon>
        <taxon>Blenniimorphae</taxon>
        <taxon>Blenniiformes</taxon>
        <taxon>Blennioidei</taxon>
        <taxon>Blenniidae</taxon>
        <taxon>Salariinae</taxon>
        <taxon>Salarias</taxon>
    </lineage>
</organism>
<feature type="binding site" evidence="7">
    <location>
        <position position="73"/>
    </location>
    <ligand>
        <name>Zn(2+)</name>
        <dbReference type="ChEBI" id="CHEBI:29105"/>
        <label>2</label>
    </ligand>
</feature>
<evidence type="ECO:0000256" key="4">
    <source>
        <dbReference type="ARBA" id="ARBA00022771"/>
    </source>
</evidence>
<dbReference type="InterPro" id="IPR019787">
    <property type="entry name" value="Znf_PHD-finger"/>
</dbReference>
<dbReference type="Gene3D" id="3.30.40.10">
    <property type="entry name" value="Zinc/RING finger domain, C3HC4 (zinc finger)"/>
    <property type="match status" value="1"/>
</dbReference>
<evidence type="ECO:0000256" key="8">
    <source>
        <dbReference type="PROSITE-ProRule" id="PRU00146"/>
    </source>
</evidence>
<keyword evidence="3 7" id="KW-0479">Metal-binding</keyword>
<evidence type="ECO:0000256" key="5">
    <source>
        <dbReference type="ARBA" id="ARBA00022833"/>
    </source>
</evidence>
<keyword evidence="4 8" id="KW-0863">Zinc-finger</keyword>
<dbReference type="AlphaFoldDB" id="A0A672J7U1"/>
<evidence type="ECO:0000259" key="9">
    <source>
        <dbReference type="PROSITE" id="PS50016"/>
    </source>
</evidence>
<feature type="binding site" evidence="7">
    <location>
        <position position="70"/>
    </location>
    <ligand>
        <name>Zn(2+)</name>
        <dbReference type="ChEBI" id="CHEBI:29105"/>
        <label>2</label>
    </ligand>
</feature>
<evidence type="ECO:0000256" key="6">
    <source>
        <dbReference type="ARBA" id="ARBA00023242"/>
    </source>
</evidence>
<dbReference type="SMART" id="SM00249">
    <property type="entry name" value="PHD"/>
    <property type="match status" value="1"/>
</dbReference>
<feature type="binding site" evidence="7">
    <location>
        <position position="57"/>
    </location>
    <ligand>
        <name>Zn(2+)</name>
        <dbReference type="ChEBI" id="CHEBI:29105"/>
        <label>1</label>
    </ligand>
</feature>
<dbReference type="PANTHER" id="PTHR10333">
    <property type="entry name" value="INHIBITOR OF GROWTH PROTEIN"/>
    <property type="match status" value="1"/>
</dbReference>
<reference evidence="10" key="1">
    <citation type="submission" date="2025-08" db="UniProtKB">
        <authorList>
            <consortium name="Ensembl"/>
        </authorList>
    </citation>
    <scope>IDENTIFICATION</scope>
</reference>
<protein>
    <recommendedName>
        <fullName evidence="9">PHD-type domain-containing protein</fullName>
    </recommendedName>
</protein>
<feature type="binding site" evidence="7">
    <location>
        <position position="30"/>
    </location>
    <ligand>
        <name>Zn(2+)</name>
        <dbReference type="ChEBI" id="CHEBI:29105"/>
        <label>1</label>
    </ligand>
</feature>
<sequence length="102" mass="11425">MDITSLIEHCQTLHINISSKGTPGSSPKWCVCPGEETLPIVGCDSENCKIQWFHFGCMEIKKTPKGKWFCPECRSGKTKRFNRCPALITILTAGLRRHSGDM</sequence>